<organism evidence="2 3">
    <name type="scientific">Candidatus Gottesmanbacteria bacterium RBG_13_37_7</name>
    <dbReference type="NCBI Taxonomy" id="1798369"/>
    <lineage>
        <taxon>Bacteria</taxon>
        <taxon>Candidatus Gottesmaniibacteriota</taxon>
    </lineage>
</organism>
<dbReference type="Pfam" id="PF01894">
    <property type="entry name" value="YjbQ"/>
    <property type="match status" value="1"/>
</dbReference>
<dbReference type="InterPro" id="IPR035917">
    <property type="entry name" value="YjbQ-like_sf"/>
</dbReference>
<comment type="caution">
    <text evidence="2">The sequence shown here is derived from an EMBL/GenBank/DDBJ whole genome shotgun (WGS) entry which is preliminary data.</text>
</comment>
<dbReference type="PANTHER" id="PTHR30615:SF8">
    <property type="entry name" value="UPF0047 PROTEIN C4A8.02C"/>
    <property type="match status" value="1"/>
</dbReference>
<dbReference type="PANTHER" id="PTHR30615">
    <property type="entry name" value="UNCHARACTERIZED PROTEIN YJBQ-RELATED"/>
    <property type="match status" value="1"/>
</dbReference>
<dbReference type="AlphaFoldDB" id="A0A1F5YGB1"/>
<dbReference type="NCBIfam" id="TIGR00149">
    <property type="entry name" value="TIGR00149_YjbQ"/>
    <property type="match status" value="1"/>
</dbReference>
<gene>
    <name evidence="2" type="ORF">A2Y99_04585</name>
</gene>
<evidence type="ECO:0000256" key="1">
    <source>
        <dbReference type="ARBA" id="ARBA00005534"/>
    </source>
</evidence>
<dbReference type="SUPFAM" id="SSF111038">
    <property type="entry name" value="YjbQ-like"/>
    <property type="match status" value="1"/>
</dbReference>
<proteinExistence type="inferred from homology"/>
<evidence type="ECO:0008006" key="4">
    <source>
        <dbReference type="Google" id="ProtNLM"/>
    </source>
</evidence>
<dbReference type="EMBL" id="MFIY01000065">
    <property type="protein sequence ID" value="OGF99227.1"/>
    <property type="molecule type" value="Genomic_DNA"/>
</dbReference>
<reference evidence="2 3" key="1">
    <citation type="journal article" date="2016" name="Nat. Commun.">
        <title>Thousands of microbial genomes shed light on interconnected biogeochemical processes in an aquifer system.</title>
        <authorList>
            <person name="Anantharaman K."/>
            <person name="Brown C.T."/>
            <person name="Hug L.A."/>
            <person name="Sharon I."/>
            <person name="Castelle C.J."/>
            <person name="Probst A.J."/>
            <person name="Thomas B.C."/>
            <person name="Singh A."/>
            <person name="Wilkins M.J."/>
            <person name="Karaoz U."/>
            <person name="Brodie E.L."/>
            <person name="Williams K.H."/>
            <person name="Hubbard S.S."/>
            <person name="Banfield J.F."/>
        </authorList>
    </citation>
    <scope>NUCLEOTIDE SEQUENCE [LARGE SCALE GENOMIC DNA]</scope>
</reference>
<name>A0A1F5YGB1_9BACT</name>
<protein>
    <recommendedName>
        <fullName evidence="4">Secondary thiamine-phosphate synthase enzyme</fullName>
    </recommendedName>
</protein>
<accession>A0A1F5YGB1</accession>
<dbReference type="Gene3D" id="2.60.120.460">
    <property type="entry name" value="YjbQ-like"/>
    <property type="match status" value="1"/>
</dbReference>
<dbReference type="InterPro" id="IPR001602">
    <property type="entry name" value="UPF0047_YjbQ-like"/>
</dbReference>
<dbReference type="PIRSF" id="PIRSF004681">
    <property type="entry name" value="UCP004681"/>
    <property type="match status" value="1"/>
</dbReference>
<comment type="similarity">
    <text evidence="1">Belongs to the UPF0047 family.</text>
</comment>
<evidence type="ECO:0000313" key="2">
    <source>
        <dbReference type="EMBL" id="OGF99227.1"/>
    </source>
</evidence>
<sequence>MDLFYQTKGWTDIIDITNDINRLIENKKILKGLVNVFVKGSTAAITTIEADDNLFEDFKNILNNIIPMDRDWLHHQTWGDDNGGSHLRASLIGQDVNIPVRNGNLVLGTWQKIVLIDFDTSPRKREVIITLVSG</sequence>
<evidence type="ECO:0000313" key="3">
    <source>
        <dbReference type="Proteomes" id="UP000178230"/>
    </source>
</evidence>
<dbReference type="Proteomes" id="UP000178230">
    <property type="component" value="Unassembled WGS sequence"/>
</dbReference>